<dbReference type="GO" id="GO:0003824">
    <property type="term" value="F:catalytic activity"/>
    <property type="evidence" value="ECO:0007669"/>
    <property type="project" value="InterPro"/>
</dbReference>
<organism evidence="2">
    <name type="scientific">marine metagenome</name>
    <dbReference type="NCBI Taxonomy" id="408172"/>
    <lineage>
        <taxon>unclassified sequences</taxon>
        <taxon>metagenomes</taxon>
        <taxon>ecological metagenomes</taxon>
    </lineage>
</organism>
<protein>
    <recommendedName>
        <fullName evidence="1">Endonuclease/exonuclease/phosphatase domain-containing protein</fullName>
    </recommendedName>
</protein>
<dbReference type="InterPro" id="IPR005135">
    <property type="entry name" value="Endo/exonuclease/phosphatase"/>
</dbReference>
<reference evidence="2" key="1">
    <citation type="submission" date="2018-05" db="EMBL/GenBank/DDBJ databases">
        <authorList>
            <person name="Lanie J.A."/>
            <person name="Ng W.-L."/>
            <person name="Kazmierczak K.M."/>
            <person name="Andrzejewski T.M."/>
            <person name="Davidsen T.M."/>
            <person name="Wayne K.J."/>
            <person name="Tettelin H."/>
            <person name="Glass J.I."/>
            <person name="Rusch D."/>
            <person name="Podicherti R."/>
            <person name="Tsui H.-C.T."/>
            <person name="Winkler M.E."/>
        </authorList>
    </citation>
    <scope>NUCLEOTIDE SEQUENCE</scope>
</reference>
<evidence type="ECO:0000313" key="2">
    <source>
        <dbReference type="EMBL" id="SVD15934.1"/>
    </source>
</evidence>
<gene>
    <name evidence="2" type="ORF">METZ01_LOCUS368788</name>
</gene>
<feature type="non-terminal residue" evidence="2">
    <location>
        <position position="237"/>
    </location>
</feature>
<dbReference type="Pfam" id="PF03372">
    <property type="entry name" value="Exo_endo_phos"/>
    <property type="match status" value="1"/>
</dbReference>
<dbReference type="InterPro" id="IPR036691">
    <property type="entry name" value="Endo/exonu/phosph_ase_sf"/>
</dbReference>
<sequence>MRIATWNMKQVAPRKPLEERWRWIEDEIAPDVIALTEAKVPDNGPPPGWTAIWVPGGMGHRRRWGTVVAARNVDLVEVTEIQKRRSVVPLVTTWPGAVKVADVLVGGERWATVVGLYGVTRTLDDTNCGHGRYSVPHLLGELKALFKSSRRDRIIVAGDFNLSPSDMPSIVNRFGLTDLVELTAGDRPALEGCRGCNLGTRCGHFWTHRNGNSPNAAVQNIDFILATDELCRELTKM</sequence>
<evidence type="ECO:0000259" key="1">
    <source>
        <dbReference type="Pfam" id="PF03372"/>
    </source>
</evidence>
<dbReference type="AlphaFoldDB" id="A0A382T1A1"/>
<accession>A0A382T1A1</accession>
<feature type="non-terminal residue" evidence="2">
    <location>
        <position position="1"/>
    </location>
</feature>
<dbReference type="EMBL" id="UINC01133160">
    <property type="protein sequence ID" value="SVD15934.1"/>
    <property type="molecule type" value="Genomic_DNA"/>
</dbReference>
<name>A0A382T1A1_9ZZZZ</name>
<dbReference type="Gene3D" id="3.60.10.10">
    <property type="entry name" value="Endonuclease/exonuclease/phosphatase"/>
    <property type="match status" value="1"/>
</dbReference>
<proteinExistence type="predicted"/>
<feature type="domain" description="Endonuclease/exonuclease/phosphatase" evidence="1">
    <location>
        <begin position="23"/>
        <end position="231"/>
    </location>
</feature>
<dbReference type="SUPFAM" id="SSF56219">
    <property type="entry name" value="DNase I-like"/>
    <property type="match status" value="1"/>
</dbReference>